<dbReference type="InterPro" id="IPR001452">
    <property type="entry name" value="SH3_domain"/>
</dbReference>
<evidence type="ECO:0000313" key="6">
    <source>
        <dbReference type="RefSeq" id="XP_030979922.1"/>
    </source>
</evidence>
<dbReference type="Gene3D" id="2.30.30.40">
    <property type="entry name" value="SH3 Domains"/>
    <property type="match status" value="1"/>
</dbReference>
<protein>
    <recommendedName>
        <fullName evidence="4">SH3 domain-containing protein</fullName>
    </recommendedName>
</protein>
<reference evidence="6" key="3">
    <citation type="submission" date="2025-08" db="UniProtKB">
        <authorList>
            <consortium name="RefSeq"/>
        </authorList>
    </citation>
    <scope>IDENTIFICATION</scope>
    <source>
        <strain evidence="6">NI907</strain>
    </source>
</reference>
<feature type="compositionally biased region" description="Pro residues" evidence="3">
    <location>
        <begin position="111"/>
        <end position="120"/>
    </location>
</feature>
<feature type="compositionally biased region" description="Low complexity" evidence="3">
    <location>
        <begin position="235"/>
        <end position="254"/>
    </location>
</feature>
<feature type="domain" description="SH3" evidence="4">
    <location>
        <begin position="121"/>
        <end position="182"/>
    </location>
</feature>
<dbReference type="SUPFAM" id="SSF50044">
    <property type="entry name" value="SH3-domain"/>
    <property type="match status" value="1"/>
</dbReference>
<dbReference type="RefSeq" id="XP_030979922.1">
    <property type="nucleotide sequence ID" value="XM_031130513.1"/>
</dbReference>
<dbReference type="InterPro" id="IPR050670">
    <property type="entry name" value="STAM"/>
</dbReference>
<dbReference type="PANTHER" id="PTHR45929">
    <property type="entry name" value="JAK PATHWAY SIGNAL TRANSDUCTION ADAPTOR MOLECULE"/>
    <property type="match status" value="1"/>
</dbReference>
<evidence type="ECO:0000256" key="1">
    <source>
        <dbReference type="ARBA" id="ARBA00022443"/>
    </source>
</evidence>
<sequence length="293" mass="30963">MVSAERQQIIETNKSLRLIKNELESLLDKGVITEEAYDSIHTLLPAEGTLGRRGAEAATPASSSGTPAPAAAAAARAPPPADELANLSINNNHATPPSYAQSNPGATAGSRPPPPPPPSKPVLCHARALYAYPGSDVRDCAFERDDRIAVYEYMNPDWWMGRNLRTGREGIFPRNYVEPEPANDSYANEKSAGYNAYNAGPPQGQAGGYYGGGYPPQQQQQQHNPNPYNNPAPPMAIANPQPAQPEPQQAQQPAEGGGSKMGEMGKKIGGKFGNAAIFGAGATFGGNIVNSIF</sequence>
<evidence type="ECO:0000313" key="5">
    <source>
        <dbReference type="Proteomes" id="UP000515153"/>
    </source>
</evidence>
<feature type="compositionally biased region" description="Gly residues" evidence="3">
    <location>
        <begin position="205"/>
        <end position="214"/>
    </location>
</feature>
<feature type="region of interest" description="Disordered" evidence="3">
    <location>
        <begin position="51"/>
        <end position="121"/>
    </location>
</feature>
<reference evidence="5 6" key="1">
    <citation type="journal article" date="2019" name="Mol. Biol. Evol.">
        <title>Blast fungal genomes show frequent chromosomal changes, gene gains and losses, and effector gene turnover.</title>
        <authorList>
            <person name="Gomez Luciano L.B."/>
            <person name="Jason Tsai I."/>
            <person name="Chuma I."/>
            <person name="Tosa Y."/>
            <person name="Chen Y.H."/>
            <person name="Li J.Y."/>
            <person name="Li M.Y."/>
            <person name="Jade Lu M.Y."/>
            <person name="Nakayashiki H."/>
            <person name="Li W.H."/>
        </authorList>
    </citation>
    <scope>NUCLEOTIDE SEQUENCE [LARGE SCALE GENOMIC DNA]</scope>
    <source>
        <strain evidence="5 6">NI907</strain>
    </source>
</reference>
<dbReference type="Proteomes" id="UP000515153">
    <property type="component" value="Chromosome VII"/>
</dbReference>
<proteinExistence type="predicted"/>
<reference evidence="6" key="2">
    <citation type="submission" date="2019-10" db="EMBL/GenBank/DDBJ databases">
        <authorList>
            <consortium name="NCBI Genome Project"/>
        </authorList>
    </citation>
    <scope>NUCLEOTIDE SEQUENCE</scope>
    <source>
        <strain evidence="6">NI907</strain>
    </source>
</reference>
<gene>
    <name evidence="6" type="ORF">PgNI_10541</name>
</gene>
<name>A0A6P8AYH7_PYRGI</name>
<feature type="compositionally biased region" description="Polar residues" evidence="3">
    <location>
        <begin position="87"/>
        <end position="105"/>
    </location>
</feature>
<dbReference type="OrthoDB" id="6250593at2759"/>
<keyword evidence="5" id="KW-1185">Reference proteome</keyword>
<feature type="region of interest" description="Disordered" evidence="3">
    <location>
        <begin position="205"/>
        <end position="267"/>
    </location>
</feature>
<evidence type="ECO:0000256" key="3">
    <source>
        <dbReference type="SAM" id="MobiDB-lite"/>
    </source>
</evidence>
<evidence type="ECO:0000259" key="4">
    <source>
        <dbReference type="PROSITE" id="PS50002"/>
    </source>
</evidence>
<dbReference type="Pfam" id="PF00018">
    <property type="entry name" value="SH3_1"/>
    <property type="match status" value="1"/>
</dbReference>
<accession>A0A6P8AYH7</accession>
<keyword evidence="1 2" id="KW-0728">SH3 domain</keyword>
<organism evidence="5 6">
    <name type="scientific">Pyricularia grisea</name>
    <name type="common">Crabgrass-specific blast fungus</name>
    <name type="synonym">Magnaporthe grisea</name>
    <dbReference type="NCBI Taxonomy" id="148305"/>
    <lineage>
        <taxon>Eukaryota</taxon>
        <taxon>Fungi</taxon>
        <taxon>Dikarya</taxon>
        <taxon>Ascomycota</taxon>
        <taxon>Pezizomycotina</taxon>
        <taxon>Sordariomycetes</taxon>
        <taxon>Sordariomycetidae</taxon>
        <taxon>Magnaporthales</taxon>
        <taxon>Pyriculariaceae</taxon>
        <taxon>Pyricularia</taxon>
    </lineage>
</organism>
<feature type="compositionally biased region" description="Low complexity" evidence="3">
    <location>
        <begin position="56"/>
        <end position="76"/>
    </location>
</feature>
<feature type="compositionally biased region" description="Low complexity" evidence="3">
    <location>
        <begin position="215"/>
        <end position="227"/>
    </location>
</feature>
<dbReference type="KEGG" id="pgri:PgNI_10541"/>
<dbReference type="InterPro" id="IPR036028">
    <property type="entry name" value="SH3-like_dom_sf"/>
</dbReference>
<dbReference type="PANTHER" id="PTHR45929:SF7">
    <property type="entry name" value="LAS SEVENTEEN-BINDING PROTEIN 1"/>
    <property type="match status" value="1"/>
</dbReference>
<dbReference type="PROSITE" id="PS50002">
    <property type="entry name" value="SH3"/>
    <property type="match status" value="1"/>
</dbReference>
<dbReference type="GeneID" id="41965420"/>
<dbReference type="CDD" id="cd00174">
    <property type="entry name" value="SH3"/>
    <property type="match status" value="1"/>
</dbReference>
<dbReference type="SMART" id="SM00326">
    <property type="entry name" value="SH3"/>
    <property type="match status" value="1"/>
</dbReference>
<dbReference type="AlphaFoldDB" id="A0A6P8AYH7"/>
<evidence type="ECO:0000256" key="2">
    <source>
        <dbReference type="PROSITE-ProRule" id="PRU00192"/>
    </source>
</evidence>